<evidence type="ECO:0000313" key="1">
    <source>
        <dbReference type="EMBL" id="KXO01145.1"/>
    </source>
</evidence>
<keyword evidence="2" id="KW-1185">Reference proteome</keyword>
<comment type="caution">
    <text evidence="1">The sequence shown here is derived from an EMBL/GenBank/DDBJ whole genome shotgun (WGS) entry which is preliminary data.</text>
</comment>
<organism evidence="1 2">
    <name type="scientific">Aequorivita aquimaris</name>
    <dbReference type="NCBI Taxonomy" id="1548749"/>
    <lineage>
        <taxon>Bacteria</taxon>
        <taxon>Pseudomonadati</taxon>
        <taxon>Bacteroidota</taxon>
        <taxon>Flavobacteriia</taxon>
        <taxon>Flavobacteriales</taxon>
        <taxon>Flavobacteriaceae</taxon>
        <taxon>Aequorivita</taxon>
    </lineage>
</organism>
<dbReference type="AlphaFoldDB" id="A0A137RLV0"/>
<accession>A0A137RLV0</accession>
<sequence>MILPAPIPATAKWGGWALATTVSSFAEASEVELWRKLFWEGNLIAECERLGEEEFDRRIIFMEVWKLGCGTNVSGLGYFT</sequence>
<reference evidence="1 2" key="2">
    <citation type="journal article" date="2016" name="Int. J. Syst. Evol. Microbiol.">
        <title>Vitellibacter aquimaris sp. nov., a marine bacterium isolated from seawater.</title>
        <authorList>
            <person name="Thevarajoo S."/>
            <person name="Selvaratnam C."/>
            <person name="Goh K.M."/>
            <person name="Hong K.W."/>
            <person name="Chan X.Y."/>
            <person name="Chan K.G."/>
            <person name="Chong C.S."/>
        </authorList>
    </citation>
    <scope>NUCLEOTIDE SEQUENCE [LARGE SCALE GENOMIC DNA]</scope>
    <source>
        <strain evidence="1 2">D-24</strain>
    </source>
</reference>
<dbReference type="EMBL" id="JRWG01000001">
    <property type="protein sequence ID" value="KXO01145.1"/>
    <property type="molecule type" value="Genomic_DNA"/>
</dbReference>
<reference evidence="2" key="1">
    <citation type="submission" date="2014-10" db="EMBL/GenBank/DDBJ databases">
        <title>Genome sequencing of Vitellibacter sp. D-24.</title>
        <authorList>
            <person name="Thevarajoo S."/>
            <person name="Selvaratnam C."/>
            <person name="Goh K.M."/>
            <person name="Chong C.S."/>
        </authorList>
    </citation>
    <scope>NUCLEOTIDE SEQUENCE [LARGE SCALE GENOMIC DNA]</scope>
    <source>
        <strain evidence="2">D-24</strain>
    </source>
</reference>
<evidence type="ECO:0000313" key="2">
    <source>
        <dbReference type="Proteomes" id="UP000070138"/>
    </source>
</evidence>
<dbReference type="Proteomes" id="UP000070138">
    <property type="component" value="Unassembled WGS sequence"/>
</dbReference>
<name>A0A137RLV0_9FLAO</name>
<proteinExistence type="predicted"/>
<gene>
    <name evidence="1" type="ORF">LS48_01340</name>
</gene>
<protein>
    <submittedName>
        <fullName evidence="1">Uncharacterized protein</fullName>
    </submittedName>
</protein>